<accession>A0A6A4H8D7</accession>
<evidence type="ECO:0000313" key="3">
    <source>
        <dbReference type="Proteomes" id="UP000799118"/>
    </source>
</evidence>
<organism evidence="2 3">
    <name type="scientific">Gymnopus androsaceus JB14</name>
    <dbReference type="NCBI Taxonomy" id="1447944"/>
    <lineage>
        <taxon>Eukaryota</taxon>
        <taxon>Fungi</taxon>
        <taxon>Dikarya</taxon>
        <taxon>Basidiomycota</taxon>
        <taxon>Agaricomycotina</taxon>
        <taxon>Agaricomycetes</taxon>
        <taxon>Agaricomycetidae</taxon>
        <taxon>Agaricales</taxon>
        <taxon>Marasmiineae</taxon>
        <taxon>Omphalotaceae</taxon>
        <taxon>Gymnopus</taxon>
    </lineage>
</organism>
<name>A0A6A4H8D7_9AGAR</name>
<feature type="compositionally biased region" description="Polar residues" evidence="1">
    <location>
        <begin position="73"/>
        <end position="82"/>
    </location>
</feature>
<reference evidence="2" key="1">
    <citation type="journal article" date="2019" name="Environ. Microbiol.">
        <title>Fungal ecological strategies reflected in gene transcription - a case study of two litter decomposers.</title>
        <authorList>
            <person name="Barbi F."/>
            <person name="Kohler A."/>
            <person name="Barry K."/>
            <person name="Baskaran P."/>
            <person name="Daum C."/>
            <person name="Fauchery L."/>
            <person name="Ihrmark K."/>
            <person name="Kuo A."/>
            <person name="LaButti K."/>
            <person name="Lipzen A."/>
            <person name="Morin E."/>
            <person name="Grigoriev I.V."/>
            <person name="Henrissat B."/>
            <person name="Lindahl B."/>
            <person name="Martin F."/>
        </authorList>
    </citation>
    <scope>NUCLEOTIDE SEQUENCE</scope>
    <source>
        <strain evidence="2">JB14</strain>
    </source>
</reference>
<sequence>MISIDATPLLQTSNSKILVFERHDYLYHSLKRNREERYGGAAILGGQWGVGGSLLSSLVLPGPTDSRSAAGCASSTPKQGPSNDIILQWRSQVALNPISISKQYGPGLS</sequence>
<dbReference type="Proteomes" id="UP000799118">
    <property type="component" value="Unassembled WGS sequence"/>
</dbReference>
<dbReference type="AlphaFoldDB" id="A0A6A4H8D7"/>
<protein>
    <submittedName>
        <fullName evidence="2">Uncharacterized protein</fullName>
    </submittedName>
</protein>
<proteinExistence type="predicted"/>
<keyword evidence="3" id="KW-1185">Reference proteome</keyword>
<evidence type="ECO:0000256" key="1">
    <source>
        <dbReference type="SAM" id="MobiDB-lite"/>
    </source>
</evidence>
<feature type="region of interest" description="Disordered" evidence="1">
    <location>
        <begin position="63"/>
        <end position="82"/>
    </location>
</feature>
<gene>
    <name evidence="2" type="ORF">BT96DRAFT_998500</name>
</gene>
<dbReference type="EMBL" id="ML769549">
    <property type="protein sequence ID" value="KAE9394499.1"/>
    <property type="molecule type" value="Genomic_DNA"/>
</dbReference>
<evidence type="ECO:0000313" key="2">
    <source>
        <dbReference type="EMBL" id="KAE9394499.1"/>
    </source>
</evidence>